<feature type="region of interest" description="Disordered" evidence="1">
    <location>
        <begin position="1"/>
        <end position="20"/>
    </location>
</feature>
<reference evidence="2 3" key="1">
    <citation type="journal article" date="2018" name="Front. Plant Sci.">
        <title>Red Clover (Trifolium pratense) and Zigzag Clover (T. medium) - A Picture of Genomic Similarities and Differences.</title>
        <authorList>
            <person name="Dluhosova J."/>
            <person name="Istvanek J."/>
            <person name="Nedelnik J."/>
            <person name="Repkova J."/>
        </authorList>
    </citation>
    <scope>NUCLEOTIDE SEQUENCE [LARGE SCALE GENOMIC DNA]</scope>
    <source>
        <strain evidence="3">cv. 10/8</strain>
        <tissue evidence="2">Leaf</tissue>
    </source>
</reference>
<protein>
    <submittedName>
        <fullName evidence="2">Uncharacterized protein</fullName>
    </submittedName>
</protein>
<feature type="compositionally biased region" description="Basic and acidic residues" evidence="1">
    <location>
        <begin position="1"/>
        <end position="16"/>
    </location>
</feature>
<evidence type="ECO:0000256" key="1">
    <source>
        <dbReference type="SAM" id="MobiDB-lite"/>
    </source>
</evidence>
<feature type="non-terminal residue" evidence="2">
    <location>
        <position position="66"/>
    </location>
</feature>
<feature type="non-terminal residue" evidence="2">
    <location>
        <position position="1"/>
    </location>
</feature>
<comment type="caution">
    <text evidence="2">The sequence shown here is derived from an EMBL/GenBank/DDBJ whole genome shotgun (WGS) entry which is preliminary data.</text>
</comment>
<name>A0A392VMI8_9FABA</name>
<organism evidence="2 3">
    <name type="scientific">Trifolium medium</name>
    <dbReference type="NCBI Taxonomy" id="97028"/>
    <lineage>
        <taxon>Eukaryota</taxon>
        <taxon>Viridiplantae</taxon>
        <taxon>Streptophyta</taxon>
        <taxon>Embryophyta</taxon>
        <taxon>Tracheophyta</taxon>
        <taxon>Spermatophyta</taxon>
        <taxon>Magnoliopsida</taxon>
        <taxon>eudicotyledons</taxon>
        <taxon>Gunneridae</taxon>
        <taxon>Pentapetalae</taxon>
        <taxon>rosids</taxon>
        <taxon>fabids</taxon>
        <taxon>Fabales</taxon>
        <taxon>Fabaceae</taxon>
        <taxon>Papilionoideae</taxon>
        <taxon>50 kb inversion clade</taxon>
        <taxon>NPAAA clade</taxon>
        <taxon>Hologalegina</taxon>
        <taxon>IRL clade</taxon>
        <taxon>Trifolieae</taxon>
        <taxon>Trifolium</taxon>
    </lineage>
</organism>
<accession>A0A392VMI8</accession>
<feature type="region of interest" description="Disordered" evidence="1">
    <location>
        <begin position="26"/>
        <end position="46"/>
    </location>
</feature>
<dbReference type="EMBL" id="LXQA011223977">
    <property type="protein sequence ID" value="MCI89618.1"/>
    <property type="molecule type" value="Genomic_DNA"/>
</dbReference>
<sequence length="66" mass="7053">LPGESKKKNLKRKEVSSSDSDVVIEEDAVEDAGTSAKSVAEGRKRARTVSSVPIDNVSFHHEEGAS</sequence>
<dbReference type="AlphaFoldDB" id="A0A392VMI8"/>
<evidence type="ECO:0000313" key="3">
    <source>
        <dbReference type="Proteomes" id="UP000265520"/>
    </source>
</evidence>
<proteinExistence type="predicted"/>
<evidence type="ECO:0000313" key="2">
    <source>
        <dbReference type="EMBL" id="MCI89618.1"/>
    </source>
</evidence>
<dbReference type="Proteomes" id="UP000265520">
    <property type="component" value="Unassembled WGS sequence"/>
</dbReference>
<keyword evidence="3" id="KW-1185">Reference proteome</keyword>